<dbReference type="EMBL" id="JANPWB010000010">
    <property type="protein sequence ID" value="KAJ1136568.1"/>
    <property type="molecule type" value="Genomic_DNA"/>
</dbReference>
<comment type="caution">
    <text evidence="1">The sequence shown here is derived from an EMBL/GenBank/DDBJ whole genome shotgun (WGS) entry which is preliminary data.</text>
</comment>
<sequence length="160" mass="18446">MSDQGGRCVIKNLTVLEKQDHHTAEVDWFTKKGATLRMRCELPSTLSNTGQQVFHKLRDLDDPLGRLGERDVYLETVAKVFSYDVLISGFQDDILVPGQTPDEHNAFLEYVLSILKDNGMTDVKNEHFHPESRLFLLDNYFYWDTTKVQLDLNYQGGITY</sequence>
<reference evidence="1" key="1">
    <citation type="journal article" date="2022" name="bioRxiv">
        <title>Sequencing and chromosome-scale assembly of the giantPleurodeles waltlgenome.</title>
        <authorList>
            <person name="Brown T."/>
            <person name="Elewa A."/>
            <person name="Iarovenko S."/>
            <person name="Subramanian E."/>
            <person name="Araus A.J."/>
            <person name="Petzold A."/>
            <person name="Susuki M."/>
            <person name="Suzuki K.-i.T."/>
            <person name="Hayashi T."/>
            <person name="Toyoda A."/>
            <person name="Oliveira C."/>
            <person name="Osipova E."/>
            <person name="Leigh N.D."/>
            <person name="Simon A."/>
            <person name="Yun M.H."/>
        </authorList>
    </citation>
    <scope>NUCLEOTIDE SEQUENCE</scope>
    <source>
        <strain evidence="1">20211129_DDA</strain>
        <tissue evidence="1">Liver</tissue>
    </source>
</reference>
<evidence type="ECO:0000313" key="1">
    <source>
        <dbReference type="EMBL" id="KAJ1136568.1"/>
    </source>
</evidence>
<protein>
    <submittedName>
        <fullName evidence="1">Uncharacterized protein</fullName>
    </submittedName>
</protein>
<name>A0AAV7Q8C7_PLEWA</name>
<accession>A0AAV7Q8C7</accession>
<proteinExistence type="predicted"/>
<keyword evidence="2" id="KW-1185">Reference proteome</keyword>
<gene>
    <name evidence="1" type="ORF">NDU88_002983</name>
</gene>
<dbReference type="AlphaFoldDB" id="A0AAV7Q8C7"/>
<organism evidence="1 2">
    <name type="scientific">Pleurodeles waltl</name>
    <name type="common">Iberian ribbed newt</name>
    <dbReference type="NCBI Taxonomy" id="8319"/>
    <lineage>
        <taxon>Eukaryota</taxon>
        <taxon>Metazoa</taxon>
        <taxon>Chordata</taxon>
        <taxon>Craniata</taxon>
        <taxon>Vertebrata</taxon>
        <taxon>Euteleostomi</taxon>
        <taxon>Amphibia</taxon>
        <taxon>Batrachia</taxon>
        <taxon>Caudata</taxon>
        <taxon>Salamandroidea</taxon>
        <taxon>Salamandridae</taxon>
        <taxon>Pleurodelinae</taxon>
        <taxon>Pleurodeles</taxon>
    </lineage>
</organism>
<dbReference type="Proteomes" id="UP001066276">
    <property type="component" value="Chromosome 6"/>
</dbReference>
<evidence type="ECO:0000313" key="2">
    <source>
        <dbReference type="Proteomes" id="UP001066276"/>
    </source>
</evidence>